<accession>A0A6P1T1H5</accession>
<proteinExistence type="predicted"/>
<sequence length="111" mass="12743">MNMAGEGAFRALADPTRRAILALLAEEDMTIGRVAENFAMTRPAVKKHLKVLEEGDLIRVEVRGRERVNRFRPEGLRAVKGWLTDLDRYWDVRLARLKAEVEKEMEHGRDG</sequence>
<dbReference type="InterPro" id="IPR036390">
    <property type="entry name" value="WH_DNA-bd_sf"/>
</dbReference>
<dbReference type="Pfam" id="PF12840">
    <property type="entry name" value="HTH_20"/>
    <property type="match status" value="1"/>
</dbReference>
<evidence type="ECO:0000313" key="3">
    <source>
        <dbReference type="Proteomes" id="UP000464495"/>
    </source>
</evidence>
<dbReference type="RefSeq" id="WP_161862053.1">
    <property type="nucleotide sequence ID" value="NZ_CP046620.1"/>
</dbReference>
<dbReference type="PANTHER" id="PTHR38600">
    <property type="entry name" value="TRANSCRIPTIONAL REGULATORY PROTEIN"/>
    <property type="match status" value="1"/>
</dbReference>
<dbReference type="PANTHER" id="PTHR38600:SF2">
    <property type="entry name" value="SLL0088 PROTEIN"/>
    <property type="match status" value="1"/>
</dbReference>
<dbReference type="GO" id="GO:0003700">
    <property type="term" value="F:DNA-binding transcription factor activity"/>
    <property type="evidence" value="ECO:0007669"/>
    <property type="project" value="InterPro"/>
</dbReference>
<evidence type="ECO:0000259" key="1">
    <source>
        <dbReference type="PROSITE" id="PS50987"/>
    </source>
</evidence>
<keyword evidence="3" id="KW-1185">Reference proteome</keyword>
<dbReference type="KEGG" id="amaq:GO499_09975"/>
<evidence type="ECO:0000313" key="2">
    <source>
        <dbReference type="EMBL" id="QHQ35493.1"/>
    </source>
</evidence>
<dbReference type="PROSITE" id="PS50987">
    <property type="entry name" value="HTH_ARSR_2"/>
    <property type="match status" value="1"/>
</dbReference>
<dbReference type="EMBL" id="CP046620">
    <property type="protein sequence ID" value="QHQ35493.1"/>
    <property type="molecule type" value="Genomic_DNA"/>
</dbReference>
<dbReference type="SUPFAM" id="SSF46785">
    <property type="entry name" value="Winged helix' DNA-binding domain"/>
    <property type="match status" value="1"/>
</dbReference>
<feature type="domain" description="HTH arsR-type" evidence="1">
    <location>
        <begin position="1"/>
        <end position="91"/>
    </location>
</feature>
<dbReference type="Gene3D" id="1.10.10.10">
    <property type="entry name" value="Winged helix-like DNA-binding domain superfamily/Winged helix DNA-binding domain"/>
    <property type="match status" value="1"/>
</dbReference>
<dbReference type="NCBIfam" id="NF033788">
    <property type="entry name" value="HTH_metalloreg"/>
    <property type="match status" value="1"/>
</dbReference>
<dbReference type="AlphaFoldDB" id="A0A6P1T1H5"/>
<name>A0A6P1T1H5_9RHOB</name>
<gene>
    <name evidence="2" type="ORF">GO499_09975</name>
</gene>
<dbReference type="PRINTS" id="PR00778">
    <property type="entry name" value="HTHARSR"/>
</dbReference>
<reference evidence="2 3" key="1">
    <citation type="submission" date="2019-12" db="EMBL/GenBank/DDBJ databases">
        <title>Complete genome sequence of Algicella marina strain 9Alg 56(T) isolated from the red alga Tichocarpus crinitus.</title>
        <authorList>
            <person name="Kim S.-G."/>
            <person name="Nedashkovskaya O.I."/>
        </authorList>
    </citation>
    <scope>NUCLEOTIDE SEQUENCE [LARGE SCALE GENOMIC DNA]</scope>
    <source>
        <strain evidence="2 3">9Alg 56</strain>
    </source>
</reference>
<dbReference type="SMART" id="SM00418">
    <property type="entry name" value="HTH_ARSR"/>
    <property type="match status" value="1"/>
</dbReference>
<dbReference type="InterPro" id="IPR011991">
    <property type="entry name" value="ArsR-like_HTH"/>
</dbReference>
<dbReference type="InterPro" id="IPR036388">
    <property type="entry name" value="WH-like_DNA-bd_sf"/>
</dbReference>
<dbReference type="CDD" id="cd00090">
    <property type="entry name" value="HTH_ARSR"/>
    <property type="match status" value="1"/>
</dbReference>
<dbReference type="InterPro" id="IPR001845">
    <property type="entry name" value="HTH_ArsR_DNA-bd_dom"/>
</dbReference>
<dbReference type="Proteomes" id="UP000464495">
    <property type="component" value="Chromosome"/>
</dbReference>
<organism evidence="2 3">
    <name type="scientific">Algicella marina</name>
    <dbReference type="NCBI Taxonomy" id="2683284"/>
    <lineage>
        <taxon>Bacteria</taxon>
        <taxon>Pseudomonadati</taxon>
        <taxon>Pseudomonadota</taxon>
        <taxon>Alphaproteobacteria</taxon>
        <taxon>Rhodobacterales</taxon>
        <taxon>Paracoccaceae</taxon>
        <taxon>Algicella</taxon>
    </lineage>
</organism>
<protein>
    <submittedName>
        <fullName evidence="2">Metalloregulator ArsR/SmtB family transcription factor</fullName>
    </submittedName>
</protein>